<accession>A0ABP3NNS8</accession>
<reference evidence="2" key="1">
    <citation type="journal article" date="2019" name="Int. J. Syst. Evol. Microbiol.">
        <title>The Global Catalogue of Microorganisms (GCM) 10K type strain sequencing project: providing services to taxonomists for standard genome sequencing and annotation.</title>
        <authorList>
            <consortium name="The Broad Institute Genomics Platform"/>
            <consortium name="The Broad Institute Genome Sequencing Center for Infectious Disease"/>
            <person name="Wu L."/>
            <person name="Ma J."/>
        </authorList>
    </citation>
    <scope>NUCLEOTIDE SEQUENCE [LARGE SCALE GENOMIC DNA]</scope>
    <source>
        <strain evidence="2">JCM 10303</strain>
    </source>
</reference>
<evidence type="ECO:0000313" key="1">
    <source>
        <dbReference type="EMBL" id="GAA0547218.1"/>
    </source>
</evidence>
<proteinExistence type="predicted"/>
<comment type="caution">
    <text evidence="1">The sequence shown here is derived from an EMBL/GenBank/DDBJ whole genome shotgun (WGS) entry which is preliminary data.</text>
</comment>
<name>A0ABP3NNS8_SACER</name>
<gene>
    <name evidence="1" type="ORF">GCM10009533_52480</name>
</gene>
<dbReference type="Proteomes" id="UP001500729">
    <property type="component" value="Unassembled WGS sequence"/>
</dbReference>
<sequence length="99" mass="10471">MLMPAELGARVQQVLSIHILAGPVIAYPDRWAVLTEPGGHDRTGALSRGPVVAARAGQRLPLPPSADARWVGGLSQPPAWQTVVSATRRAIETPQFAGM</sequence>
<protein>
    <submittedName>
        <fullName evidence="1">Uncharacterized protein</fullName>
    </submittedName>
</protein>
<evidence type="ECO:0000313" key="2">
    <source>
        <dbReference type="Proteomes" id="UP001500729"/>
    </source>
</evidence>
<keyword evidence="2" id="KW-1185">Reference proteome</keyword>
<dbReference type="EMBL" id="BAAAGS010000043">
    <property type="protein sequence ID" value="GAA0547218.1"/>
    <property type="molecule type" value="Genomic_DNA"/>
</dbReference>
<organism evidence="1 2">
    <name type="scientific">Saccharopolyspora erythraea</name>
    <name type="common">Streptomyces erythraeus</name>
    <dbReference type="NCBI Taxonomy" id="1836"/>
    <lineage>
        <taxon>Bacteria</taxon>
        <taxon>Bacillati</taxon>
        <taxon>Actinomycetota</taxon>
        <taxon>Actinomycetes</taxon>
        <taxon>Pseudonocardiales</taxon>
        <taxon>Pseudonocardiaceae</taxon>
        <taxon>Saccharopolyspora</taxon>
    </lineage>
</organism>